<dbReference type="AlphaFoldDB" id="A0AAU9AC80"/>
<reference evidence="1 2" key="1">
    <citation type="journal article" date="2017" name="DNA Res.">
        <title>Complete genome sequence and expression profile of the commercial lytic enzyme producer Lysobacter enzymogenes M497-1.</title>
        <authorList>
            <person name="Takami H."/>
            <person name="Toyoda A."/>
            <person name="Uchiyama I."/>
            <person name="Itoh T."/>
            <person name="Takaki Y."/>
            <person name="Arai W."/>
            <person name="Nishi S."/>
            <person name="Kawai M."/>
            <person name="Shinya K."/>
            <person name="Ikeda H."/>
        </authorList>
    </citation>
    <scope>NUCLEOTIDE SEQUENCE [LARGE SCALE GENOMIC DNA]</scope>
    <source>
        <strain evidence="1 2">M497-1</strain>
    </source>
</reference>
<keyword evidence="1" id="KW-0808">Transferase</keyword>
<name>A0AAU9AC80_LYSEN</name>
<evidence type="ECO:0000313" key="2">
    <source>
        <dbReference type="Proteomes" id="UP000218824"/>
    </source>
</evidence>
<gene>
    <name evidence="1" type="ORF">LEN_0714</name>
</gene>
<protein>
    <submittedName>
        <fullName evidence="1">Methyltransferase type 12</fullName>
    </submittedName>
</protein>
<dbReference type="KEGG" id="lem:LEN_0714"/>
<proteinExistence type="predicted"/>
<keyword evidence="1" id="KW-0489">Methyltransferase</keyword>
<evidence type="ECO:0000313" key="1">
    <source>
        <dbReference type="EMBL" id="BAV96201.1"/>
    </source>
</evidence>
<dbReference type="GeneID" id="83062616"/>
<dbReference type="SUPFAM" id="SSF53335">
    <property type="entry name" value="S-adenosyl-L-methionine-dependent methyltransferases"/>
    <property type="match status" value="1"/>
</dbReference>
<dbReference type="Proteomes" id="UP000218824">
    <property type="component" value="Chromosome"/>
</dbReference>
<sequence>MELLVPFATPYAARDGIKAYTRLGLRLYDPLIVGLLARHVWQCPAETFIAAYRTHLRANHADVGVGTGYCLDQCGFDVPAPRLALIDLQPNCLGFTARRLSRYRPETYLRDARQPLLGIPAFDSVALGGLLHCLPGDMREKAAVFDALRPICNPGATVFGFTLVNDAIGATRSRRLAWRTLNDLRVVNCRDDTADGLRHELAARFRDCTVETTGCFAFFSARAH</sequence>
<dbReference type="InterPro" id="IPR029063">
    <property type="entry name" value="SAM-dependent_MTases_sf"/>
</dbReference>
<accession>A0AAU9AC80</accession>
<organism evidence="1 2">
    <name type="scientific">Lysobacter enzymogenes</name>
    <dbReference type="NCBI Taxonomy" id="69"/>
    <lineage>
        <taxon>Bacteria</taxon>
        <taxon>Pseudomonadati</taxon>
        <taxon>Pseudomonadota</taxon>
        <taxon>Gammaproteobacteria</taxon>
        <taxon>Lysobacterales</taxon>
        <taxon>Lysobacteraceae</taxon>
        <taxon>Lysobacter</taxon>
    </lineage>
</organism>
<dbReference type="RefSeq" id="WP_096376672.1">
    <property type="nucleotide sequence ID" value="NZ_AP014940.1"/>
</dbReference>
<dbReference type="GO" id="GO:0032259">
    <property type="term" value="P:methylation"/>
    <property type="evidence" value="ECO:0007669"/>
    <property type="project" value="UniProtKB-KW"/>
</dbReference>
<dbReference type="Gene3D" id="3.40.50.150">
    <property type="entry name" value="Vaccinia Virus protein VP39"/>
    <property type="match status" value="1"/>
</dbReference>
<dbReference type="EMBL" id="AP014940">
    <property type="protein sequence ID" value="BAV96201.1"/>
    <property type="molecule type" value="Genomic_DNA"/>
</dbReference>
<dbReference type="GO" id="GO:0008168">
    <property type="term" value="F:methyltransferase activity"/>
    <property type="evidence" value="ECO:0007669"/>
    <property type="project" value="UniProtKB-KW"/>
</dbReference>